<dbReference type="GO" id="GO:0004109">
    <property type="term" value="F:coproporphyrinogen oxidase activity"/>
    <property type="evidence" value="ECO:0007669"/>
    <property type="project" value="InterPro"/>
</dbReference>
<dbReference type="SFLD" id="SFLDG01082">
    <property type="entry name" value="B12-binding_domain_containing"/>
    <property type="match status" value="1"/>
</dbReference>
<dbReference type="InterPro" id="IPR058240">
    <property type="entry name" value="rSAM_sf"/>
</dbReference>
<dbReference type="SFLD" id="SFLDF00288">
    <property type="entry name" value="HemN-like__clustered_with_nucl"/>
    <property type="match status" value="1"/>
</dbReference>
<dbReference type="GO" id="GO:0051539">
    <property type="term" value="F:4 iron, 4 sulfur cluster binding"/>
    <property type="evidence" value="ECO:0007669"/>
    <property type="project" value="UniProtKB-UniRule"/>
</dbReference>
<comment type="similarity">
    <text evidence="2">Belongs to the anaerobic coproporphyrinogen-III oxidase family. HemW subfamily.</text>
</comment>
<dbReference type="SFLD" id="SFLDF00562">
    <property type="entry name" value="HemN-like__clustered_with_heat"/>
    <property type="match status" value="1"/>
</dbReference>
<evidence type="ECO:0000256" key="5">
    <source>
        <dbReference type="ARBA" id="ARBA00022691"/>
    </source>
</evidence>
<gene>
    <name evidence="12" type="ORF">CWE21_04595</name>
</gene>
<proteinExistence type="inferred from homology"/>
<dbReference type="NCBIfam" id="TIGR00539">
    <property type="entry name" value="hemN_rel"/>
    <property type="match status" value="1"/>
</dbReference>
<keyword evidence="10" id="KW-0963">Cytoplasm</keyword>
<dbReference type="RefSeq" id="WP_126833290.1">
    <property type="nucleotide sequence ID" value="NZ_JBLXIO010000002.1"/>
</dbReference>
<comment type="cofactor">
    <cofactor evidence="1">
        <name>[4Fe-4S] cluster</name>
        <dbReference type="ChEBI" id="CHEBI:49883"/>
    </cofactor>
</comment>
<dbReference type="AlphaFoldDB" id="A0A432XIR5"/>
<sequence>MILPPLALYIHVPWCVQKCPYCDFNSHALKGGVPEDAYIARLLDDLRADADWAQERPISSIFIGGGTPSLLTPAAVARLLSGVRALLPLTDNCEITLEANPGTFEQERFEGFISAGVNRLSIGIQSLNAEQLQRLGRIHDPEQALTAARYAKQLPLRSFNLDLMHGLPEQTIDQAMADLDAIIALEPPHISWYQLTIEPNTSFASRPPRLPEDDVLAEINERGHAKLTAAGYENYEVSAYAKPGHQSQHNRNYWQFGDYLGIGCGAHSKVTLPEENRILRCEKIKHPQGYLDLTRPLRYRTWDVAKDELPFEFFMNLLRLTEPVAKRLFSERTGLPLDIAEKALAPAQAKGLIVDGGSEWQTTPLGRRFLNSILDEMV</sequence>
<comment type="subcellular location">
    <subcellularLocation>
        <location evidence="10">Cytoplasm</location>
    </subcellularLocation>
</comment>
<dbReference type="Gene3D" id="3.20.20.70">
    <property type="entry name" value="Aldolase class I"/>
    <property type="match status" value="1"/>
</dbReference>
<evidence type="ECO:0000259" key="11">
    <source>
        <dbReference type="PROSITE" id="PS51918"/>
    </source>
</evidence>
<evidence type="ECO:0000256" key="1">
    <source>
        <dbReference type="ARBA" id="ARBA00001966"/>
    </source>
</evidence>
<dbReference type="InterPro" id="IPR010723">
    <property type="entry name" value="HemN_C"/>
</dbReference>
<reference evidence="13" key="1">
    <citation type="journal article" date="2018" name="Front. Microbiol.">
        <title>Genome-Based Analysis Reveals the Taxonomy and Diversity of the Family Idiomarinaceae.</title>
        <authorList>
            <person name="Liu Y."/>
            <person name="Lai Q."/>
            <person name="Shao Z."/>
        </authorList>
    </citation>
    <scope>NUCLEOTIDE SEQUENCE [LARGE SCALE GENOMIC DNA]</scope>
    <source>
        <strain evidence="13">SW15</strain>
    </source>
</reference>
<evidence type="ECO:0000256" key="9">
    <source>
        <dbReference type="ARBA" id="ARBA00023186"/>
    </source>
</evidence>
<evidence type="ECO:0000313" key="12">
    <source>
        <dbReference type="EMBL" id="RUO48649.1"/>
    </source>
</evidence>
<evidence type="ECO:0000256" key="6">
    <source>
        <dbReference type="ARBA" id="ARBA00022723"/>
    </source>
</evidence>
<dbReference type="Pfam" id="PF04055">
    <property type="entry name" value="Radical_SAM"/>
    <property type="match status" value="1"/>
</dbReference>
<dbReference type="InterPro" id="IPR034505">
    <property type="entry name" value="Coproporphyrinogen-III_oxidase"/>
</dbReference>
<comment type="function">
    <text evidence="10">Probably acts as a heme chaperone, transferring heme to an unknown acceptor. Binds one molecule of heme per monomer, possibly covalently. Binds 1 [4Fe-4S] cluster. The cluster is coordinated with 3 cysteines and an exchangeable S-adenosyl-L-methionine.</text>
</comment>
<evidence type="ECO:0000256" key="4">
    <source>
        <dbReference type="ARBA" id="ARBA00022617"/>
    </source>
</evidence>
<dbReference type="InterPro" id="IPR013785">
    <property type="entry name" value="Aldolase_TIM"/>
</dbReference>
<keyword evidence="4 10" id="KW-0349">Heme</keyword>
<dbReference type="Proteomes" id="UP000286678">
    <property type="component" value="Unassembled WGS sequence"/>
</dbReference>
<name>A0A432XIR5_9GAMM</name>
<dbReference type="InterPro" id="IPR004559">
    <property type="entry name" value="HemW-like"/>
</dbReference>
<dbReference type="PANTHER" id="PTHR13932">
    <property type="entry name" value="COPROPORPHYRINIGEN III OXIDASE"/>
    <property type="match status" value="1"/>
</dbReference>
<evidence type="ECO:0000256" key="7">
    <source>
        <dbReference type="ARBA" id="ARBA00023004"/>
    </source>
</evidence>
<dbReference type="OrthoDB" id="9808022at2"/>
<feature type="domain" description="Radical SAM core" evidence="11">
    <location>
        <begin position="1"/>
        <end position="233"/>
    </location>
</feature>
<keyword evidence="8 10" id="KW-0411">Iron-sulfur</keyword>
<protein>
    <recommendedName>
        <fullName evidence="3 10">Heme chaperone HemW</fullName>
    </recommendedName>
</protein>
<dbReference type="EMBL" id="PIPT01000003">
    <property type="protein sequence ID" value="RUO48649.1"/>
    <property type="molecule type" value="Genomic_DNA"/>
</dbReference>
<dbReference type="SFLD" id="SFLDG01065">
    <property type="entry name" value="anaerobic_coproporphyrinogen-I"/>
    <property type="match status" value="2"/>
</dbReference>
<keyword evidence="7 10" id="KW-0408">Iron</keyword>
<dbReference type="SUPFAM" id="SSF102114">
    <property type="entry name" value="Radical SAM enzymes"/>
    <property type="match status" value="1"/>
</dbReference>
<dbReference type="GO" id="GO:0005737">
    <property type="term" value="C:cytoplasm"/>
    <property type="evidence" value="ECO:0007669"/>
    <property type="project" value="UniProtKB-SubCell"/>
</dbReference>
<evidence type="ECO:0000256" key="3">
    <source>
        <dbReference type="ARBA" id="ARBA00017228"/>
    </source>
</evidence>
<keyword evidence="13" id="KW-1185">Reference proteome</keyword>
<dbReference type="PANTHER" id="PTHR13932:SF5">
    <property type="entry name" value="RADICAL S-ADENOSYL METHIONINE DOMAIN-CONTAINING PROTEIN 1, MITOCHONDRIAL"/>
    <property type="match status" value="1"/>
</dbReference>
<keyword evidence="9 10" id="KW-0143">Chaperone</keyword>
<dbReference type="InterPro" id="IPR007197">
    <property type="entry name" value="rSAM"/>
</dbReference>
<keyword evidence="10" id="KW-0004">4Fe-4S</keyword>
<dbReference type="Pfam" id="PF06969">
    <property type="entry name" value="HemN_C"/>
    <property type="match status" value="1"/>
</dbReference>
<dbReference type="SMART" id="SM00729">
    <property type="entry name" value="Elp3"/>
    <property type="match status" value="1"/>
</dbReference>
<dbReference type="PROSITE" id="PS51918">
    <property type="entry name" value="RADICAL_SAM"/>
    <property type="match status" value="1"/>
</dbReference>
<accession>A0A432XIR5</accession>
<dbReference type="InterPro" id="IPR006638">
    <property type="entry name" value="Elp3/MiaA/NifB-like_rSAM"/>
</dbReference>
<keyword evidence="6 10" id="KW-0479">Metal-binding</keyword>
<evidence type="ECO:0000313" key="13">
    <source>
        <dbReference type="Proteomes" id="UP000286678"/>
    </source>
</evidence>
<dbReference type="GO" id="GO:0006779">
    <property type="term" value="P:porphyrin-containing compound biosynthetic process"/>
    <property type="evidence" value="ECO:0007669"/>
    <property type="project" value="InterPro"/>
</dbReference>
<dbReference type="CDD" id="cd01335">
    <property type="entry name" value="Radical_SAM"/>
    <property type="match status" value="1"/>
</dbReference>
<dbReference type="SFLD" id="SFLDS00029">
    <property type="entry name" value="Radical_SAM"/>
    <property type="match status" value="2"/>
</dbReference>
<evidence type="ECO:0000256" key="10">
    <source>
        <dbReference type="RuleBase" id="RU364116"/>
    </source>
</evidence>
<keyword evidence="5 10" id="KW-0949">S-adenosyl-L-methionine</keyword>
<dbReference type="GO" id="GO:0046872">
    <property type="term" value="F:metal ion binding"/>
    <property type="evidence" value="ECO:0007669"/>
    <property type="project" value="UniProtKB-UniRule"/>
</dbReference>
<organism evidence="12 13">
    <name type="scientific">Pseudidiomarina aquimaris</name>
    <dbReference type="NCBI Taxonomy" id="641841"/>
    <lineage>
        <taxon>Bacteria</taxon>
        <taxon>Pseudomonadati</taxon>
        <taxon>Pseudomonadota</taxon>
        <taxon>Gammaproteobacteria</taxon>
        <taxon>Alteromonadales</taxon>
        <taxon>Idiomarinaceae</taxon>
        <taxon>Pseudidiomarina</taxon>
    </lineage>
</organism>
<comment type="caution">
    <text evidence="12">The sequence shown here is derived from an EMBL/GenBank/DDBJ whole genome shotgun (WGS) entry which is preliminary data.</text>
</comment>
<evidence type="ECO:0000256" key="8">
    <source>
        <dbReference type="ARBA" id="ARBA00023014"/>
    </source>
</evidence>
<evidence type="ECO:0000256" key="2">
    <source>
        <dbReference type="ARBA" id="ARBA00006100"/>
    </source>
</evidence>